<protein>
    <recommendedName>
        <fullName evidence="1">N-acetyltransferase domain-containing protein</fullName>
    </recommendedName>
</protein>
<dbReference type="Gene3D" id="3.40.630.30">
    <property type="match status" value="1"/>
</dbReference>
<keyword evidence="3" id="KW-1185">Reference proteome</keyword>
<dbReference type="PANTHER" id="PTHR47237">
    <property type="entry name" value="SLL0310 PROTEIN"/>
    <property type="match status" value="1"/>
</dbReference>
<dbReference type="InterPro" id="IPR052729">
    <property type="entry name" value="Acyl/Acetyltrans_Enzymes"/>
</dbReference>
<dbReference type="InterPro" id="IPR016181">
    <property type="entry name" value="Acyl_CoA_acyltransferase"/>
</dbReference>
<name>A0A2G8JLR1_STIJA</name>
<evidence type="ECO:0000313" key="3">
    <source>
        <dbReference type="Proteomes" id="UP000230750"/>
    </source>
</evidence>
<reference evidence="2 3" key="1">
    <citation type="journal article" date="2017" name="PLoS Biol.">
        <title>The sea cucumber genome provides insights into morphological evolution and visceral regeneration.</title>
        <authorList>
            <person name="Zhang X."/>
            <person name="Sun L."/>
            <person name="Yuan J."/>
            <person name="Sun Y."/>
            <person name="Gao Y."/>
            <person name="Zhang L."/>
            <person name="Li S."/>
            <person name="Dai H."/>
            <person name="Hamel J.F."/>
            <person name="Liu C."/>
            <person name="Yu Y."/>
            <person name="Liu S."/>
            <person name="Lin W."/>
            <person name="Guo K."/>
            <person name="Jin S."/>
            <person name="Xu P."/>
            <person name="Storey K.B."/>
            <person name="Huan P."/>
            <person name="Zhang T."/>
            <person name="Zhou Y."/>
            <person name="Zhang J."/>
            <person name="Lin C."/>
            <person name="Li X."/>
            <person name="Xing L."/>
            <person name="Huo D."/>
            <person name="Sun M."/>
            <person name="Wang L."/>
            <person name="Mercier A."/>
            <person name="Li F."/>
            <person name="Yang H."/>
            <person name="Xiang J."/>
        </authorList>
    </citation>
    <scope>NUCLEOTIDE SEQUENCE [LARGE SCALE GENOMIC DNA]</scope>
    <source>
        <strain evidence="2">Shaxun</strain>
        <tissue evidence="2">Muscle</tissue>
    </source>
</reference>
<dbReference type="EMBL" id="MRZV01001635">
    <property type="protein sequence ID" value="PIK36682.1"/>
    <property type="molecule type" value="Genomic_DNA"/>
</dbReference>
<dbReference type="PROSITE" id="PS51186">
    <property type="entry name" value="GNAT"/>
    <property type="match status" value="1"/>
</dbReference>
<evidence type="ECO:0000259" key="1">
    <source>
        <dbReference type="PROSITE" id="PS51186"/>
    </source>
</evidence>
<dbReference type="InterPro" id="IPR000182">
    <property type="entry name" value="GNAT_dom"/>
</dbReference>
<gene>
    <name evidence="2" type="ORF">BSL78_26485</name>
</gene>
<comment type="caution">
    <text evidence="2">The sequence shown here is derived from an EMBL/GenBank/DDBJ whole genome shotgun (WGS) entry which is preliminary data.</text>
</comment>
<dbReference type="Proteomes" id="UP000230750">
    <property type="component" value="Unassembled WGS sequence"/>
</dbReference>
<evidence type="ECO:0000313" key="2">
    <source>
        <dbReference type="EMBL" id="PIK36682.1"/>
    </source>
</evidence>
<dbReference type="SUPFAM" id="SSF55729">
    <property type="entry name" value="Acyl-CoA N-acyltransferases (Nat)"/>
    <property type="match status" value="1"/>
</dbReference>
<dbReference type="Gene3D" id="3.40.630.90">
    <property type="match status" value="1"/>
</dbReference>
<dbReference type="AlphaFoldDB" id="A0A2G8JLR1"/>
<proteinExistence type="predicted"/>
<sequence length="290" mass="32429">MIPRLLSLAGSEISIAVSFIHRVVGIDRSLHLPCGTFKKLLEKSSTFTSKCSYRAWLKVLGSCGYSHNATTDLPFKLRKVHSKEAAVIGSSHWEDDLRLKAADYKLFYNLDPSGYFVATTDKGEVAGVIGAPRLTHTDGTIGFQHVHEDLKDKGLEETLWTAALKNLENRKISIEVSSEEVEFCQQLGFHEAWRNGLFKGTGAKLLPHVSELTNSPVLKQIKDIPFSKVVYFDETIVGFERVNFLYKWTNVSYPAAALTTYADDEVVGYGVLRELHLPNTYFVGPLMPIM</sequence>
<accession>A0A2G8JLR1</accession>
<dbReference type="STRING" id="307972.A0A2G8JLR1"/>
<organism evidence="2 3">
    <name type="scientific">Stichopus japonicus</name>
    <name type="common">Sea cucumber</name>
    <dbReference type="NCBI Taxonomy" id="307972"/>
    <lineage>
        <taxon>Eukaryota</taxon>
        <taxon>Metazoa</taxon>
        <taxon>Echinodermata</taxon>
        <taxon>Eleutherozoa</taxon>
        <taxon>Echinozoa</taxon>
        <taxon>Holothuroidea</taxon>
        <taxon>Aspidochirotacea</taxon>
        <taxon>Aspidochirotida</taxon>
        <taxon>Stichopodidae</taxon>
        <taxon>Apostichopus</taxon>
    </lineage>
</organism>
<feature type="domain" description="N-acetyltransferase" evidence="1">
    <location>
        <begin position="75"/>
        <end position="207"/>
    </location>
</feature>
<dbReference type="PANTHER" id="PTHR47237:SF1">
    <property type="entry name" value="SLL0310 PROTEIN"/>
    <property type="match status" value="1"/>
</dbReference>
<dbReference type="GO" id="GO:0016747">
    <property type="term" value="F:acyltransferase activity, transferring groups other than amino-acyl groups"/>
    <property type="evidence" value="ECO:0007669"/>
    <property type="project" value="InterPro"/>
</dbReference>
<dbReference type="Pfam" id="PF13673">
    <property type="entry name" value="Acetyltransf_10"/>
    <property type="match status" value="1"/>
</dbReference>